<dbReference type="InterPro" id="IPR050706">
    <property type="entry name" value="Cyclic-di-GMP_PDE-like"/>
</dbReference>
<name>A0A6J4L0H8_9BACT</name>
<dbReference type="EMBL" id="CADCTV010000343">
    <property type="protein sequence ID" value="CAA9319929.1"/>
    <property type="molecule type" value="Genomic_DNA"/>
</dbReference>
<dbReference type="InterPro" id="IPR035919">
    <property type="entry name" value="EAL_sf"/>
</dbReference>
<evidence type="ECO:0000259" key="1">
    <source>
        <dbReference type="PROSITE" id="PS50883"/>
    </source>
</evidence>
<protein>
    <submittedName>
        <fullName evidence="2">Diguanylate cyclase/phosphodiesterase (GGDEF &amp; EAL domains) with PAS/PAC sensor(S)</fullName>
    </submittedName>
</protein>
<dbReference type="GO" id="GO:0071111">
    <property type="term" value="F:cyclic-guanylate-specific phosphodiesterase activity"/>
    <property type="evidence" value="ECO:0007669"/>
    <property type="project" value="InterPro"/>
</dbReference>
<proteinExistence type="predicted"/>
<dbReference type="PANTHER" id="PTHR33121">
    <property type="entry name" value="CYCLIC DI-GMP PHOSPHODIESTERASE PDEF"/>
    <property type="match status" value="1"/>
</dbReference>
<organism evidence="2">
    <name type="scientific">uncultured Gemmatimonadota bacterium</name>
    <dbReference type="NCBI Taxonomy" id="203437"/>
    <lineage>
        <taxon>Bacteria</taxon>
        <taxon>Pseudomonadati</taxon>
        <taxon>Gemmatimonadota</taxon>
        <taxon>environmental samples</taxon>
    </lineage>
</organism>
<feature type="domain" description="EAL" evidence="1">
    <location>
        <begin position="1"/>
        <end position="247"/>
    </location>
</feature>
<accession>A0A6J4L0H8</accession>
<sequence length="271" mass="28700">MTLDHVIETRAVRTSFQSIFRLADGAVLGCEALSRGVEGGDFALADRLFGEARRQGRTSSLERLCCAVAIHRSSAVCGDSRGKLFLNLCVDEICRRENVDFIEVAAGGAGLRPSSIVVEITEGHGVSDWGRLRAGIRAWRAAGFALAIDDVGSGHSDLRIVAEVEPEYLKIDRSLVAEIDSRRGLRAAVSALVVMGSELSSVVIAEGIETREELATLRGLGVEAGQGYFLARPALQPNLLSAAASAELATAGTTIPIPLKAEPRRAASAYA</sequence>
<reference evidence="2" key="1">
    <citation type="submission" date="2020-02" db="EMBL/GenBank/DDBJ databases">
        <authorList>
            <person name="Meier V. D."/>
        </authorList>
    </citation>
    <scope>NUCLEOTIDE SEQUENCE</scope>
    <source>
        <strain evidence="2">AVDCRST_MAG89</strain>
    </source>
</reference>
<dbReference type="SMART" id="SM00052">
    <property type="entry name" value="EAL"/>
    <property type="match status" value="1"/>
</dbReference>
<gene>
    <name evidence="2" type="ORF">AVDCRST_MAG89-1600</name>
</gene>
<dbReference type="SUPFAM" id="SSF141868">
    <property type="entry name" value="EAL domain-like"/>
    <property type="match status" value="1"/>
</dbReference>
<dbReference type="AlphaFoldDB" id="A0A6J4L0H8"/>
<evidence type="ECO:0000313" key="2">
    <source>
        <dbReference type="EMBL" id="CAA9319929.1"/>
    </source>
</evidence>
<dbReference type="PANTHER" id="PTHR33121:SF76">
    <property type="entry name" value="SIGNALING PROTEIN"/>
    <property type="match status" value="1"/>
</dbReference>
<dbReference type="Gene3D" id="3.20.20.450">
    <property type="entry name" value="EAL domain"/>
    <property type="match status" value="1"/>
</dbReference>
<dbReference type="CDD" id="cd01948">
    <property type="entry name" value="EAL"/>
    <property type="match status" value="1"/>
</dbReference>
<dbReference type="PROSITE" id="PS50883">
    <property type="entry name" value="EAL"/>
    <property type="match status" value="1"/>
</dbReference>
<dbReference type="InterPro" id="IPR001633">
    <property type="entry name" value="EAL_dom"/>
</dbReference>
<dbReference type="Pfam" id="PF00563">
    <property type="entry name" value="EAL"/>
    <property type="match status" value="1"/>
</dbReference>